<keyword evidence="2" id="KW-1185">Reference proteome</keyword>
<organism evidence="1 2">
    <name type="scientific">Chitinophaga jiangningensis</name>
    <dbReference type="NCBI Taxonomy" id="1419482"/>
    <lineage>
        <taxon>Bacteria</taxon>
        <taxon>Pseudomonadati</taxon>
        <taxon>Bacteroidota</taxon>
        <taxon>Chitinophagia</taxon>
        <taxon>Chitinophagales</taxon>
        <taxon>Chitinophagaceae</taxon>
        <taxon>Chitinophaga</taxon>
    </lineage>
</organism>
<evidence type="ECO:0000313" key="2">
    <source>
        <dbReference type="Proteomes" id="UP000184420"/>
    </source>
</evidence>
<proteinExistence type="predicted"/>
<dbReference type="AlphaFoldDB" id="A0A1M7HVK8"/>
<gene>
    <name evidence="1" type="ORF">SAMN05444266_107400</name>
</gene>
<dbReference type="OrthoDB" id="672834at2"/>
<dbReference type="EMBL" id="FRBL01000007">
    <property type="protein sequence ID" value="SHM32601.1"/>
    <property type="molecule type" value="Genomic_DNA"/>
</dbReference>
<dbReference type="RefSeq" id="WP_143160016.1">
    <property type="nucleotide sequence ID" value="NZ_FRBL01000007.1"/>
</dbReference>
<name>A0A1M7HVK8_9BACT</name>
<sequence>MLPVLKSTIGKYKSTMPKSTKNILAVFHARLSDVPITFRERVCKECKWSVPTFYRKMRLKDKPDENGEINFALSNAEKEKIIAILFEVLQDTNRYFARNQKKKSSK</sequence>
<reference evidence="1 2" key="1">
    <citation type="submission" date="2016-11" db="EMBL/GenBank/DDBJ databases">
        <authorList>
            <person name="Jaros S."/>
            <person name="Januszkiewicz K."/>
            <person name="Wedrychowicz H."/>
        </authorList>
    </citation>
    <scope>NUCLEOTIDE SEQUENCE [LARGE SCALE GENOMIC DNA]</scope>
    <source>
        <strain evidence="1 2">DSM 27406</strain>
    </source>
</reference>
<evidence type="ECO:0000313" key="1">
    <source>
        <dbReference type="EMBL" id="SHM32601.1"/>
    </source>
</evidence>
<protein>
    <submittedName>
        <fullName evidence="1">Uncharacterized protein</fullName>
    </submittedName>
</protein>
<dbReference type="Proteomes" id="UP000184420">
    <property type="component" value="Unassembled WGS sequence"/>
</dbReference>
<accession>A0A1M7HVK8</accession>